<dbReference type="OrthoDB" id="10262609at2759"/>
<dbReference type="EMBL" id="SNRW01000638">
    <property type="protein sequence ID" value="KAA6400005.1"/>
    <property type="molecule type" value="Genomic_DNA"/>
</dbReference>
<comment type="caution">
    <text evidence="1">The sequence shown here is derived from an EMBL/GenBank/DDBJ whole genome shotgun (WGS) entry which is preliminary data.</text>
</comment>
<reference evidence="1 2" key="1">
    <citation type="submission" date="2019-03" db="EMBL/GenBank/DDBJ databases">
        <title>Single cell metagenomics reveals metabolic interactions within the superorganism composed of flagellate Streblomastix strix and complex community of Bacteroidetes bacteria on its surface.</title>
        <authorList>
            <person name="Treitli S.C."/>
            <person name="Kolisko M."/>
            <person name="Husnik F."/>
            <person name="Keeling P."/>
            <person name="Hampl V."/>
        </authorList>
    </citation>
    <scope>NUCLEOTIDE SEQUENCE [LARGE SCALE GENOMIC DNA]</scope>
    <source>
        <strain evidence="1">ST1C</strain>
    </source>
</reference>
<dbReference type="Gene3D" id="1.20.140.30">
    <property type="entry name" value="MOB kinase activator"/>
    <property type="match status" value="1"/>
</dbReference>
<name>A0A5J4X078_9EUKA</name>
<dbReference type="InterPro" id="IPR036703">
    <property type="entry name" value="MOB_kinase_act_sf"/>
</dbReference>
<dbReference type="InterPro" id="IPR005301">
    <property type="entry name" value="MOB_kinase_act_fam"/>
</dbReference>
<dbReference type="Pfam" id="PF03637">
    <property type="entry name" value="Mob1_phocein"/>
    <property type="match status" value="1"/>
</dbReference>
<gene>
    <name evidence="1" type="ORF">EZS28_004470</name>
</gene>
<accession>A0A5J4X078</accession>
<dbReference type="Proteomes" id="UP000324800">
    <property type="component" value="Unassembled WGS sequence"/>
</dbReference>
<dbReference type="SUPFAM" id="SSF101152">
    <property type="entry name" value="Mob1/phocein"/>
    <property type="match status" value="1"/>
</dbReference>
<organism evidence="1 2">
    <name type="scientific">Streblomastix strix</name>
    <dbReference type="NCBI Taxonomy" id="222440"/>
    <lineage>
        <taxon>Eukaryota</taxon>
        <taxon>Metamonada</taxon>
        <taxon>Preaxostyla</taxon>
        <taxon>Oxymonadida</taxon>
        <taxon>Streblomastigidae</taxon>
        <taxon>Streblomastix</taxon>
    </lineage>
</organism>
<dbReference type="AlphaFoldDB" id="A0A5J4X078"/>
<dbReference type="SMART" id="SM01388">
    <property type="entry name" value="Mob1_phocein"/>
    <property type="match status" value="1"/>
</dbReference>
<proteinExistence type="predicted"/>
<dbReference type="PANTHER" id="PTHR22599">
    <property type="entry name" value="MPS ONE BINDER KINASE ACTIVATOR-LIKE MOB"/>
    <property type="match status" value="1"/>
</dbReference>
<evidence type="ECO:0000313" key="1">
    <source>
        <dbReference type="EMBL" id="KAA6400005.1"/>
    </source>
</evidence>
<sequence length="236" mass="27907">MDSEPYEEEDLIPYRGILSGTKRDDFYAFFTREDFKNDQSQIQNLIQFMTREVLNKIQESPDEFNEEILRPLYDIPDGVQKNQWIYEQMRCFIMEIAQFAGELESECTGSNCPKMNAGGFEYMCASHLKPQACCAIDYISHTIETVWSLLNNKKQFADRKAITDKNVEALQGMARRLYRVFSHVYFQHKESVFDAYEQATYLHVRFKLFSERYSLVTKDNFIDILQEKDKKVPKKQ</sequence>
<evidence type="ECO:0000313" key="2">
    <source>
        <dbReference type="Proteomes" id="UP000324800"/>
    </source>
</evidence>
<protein>
    <submittedName>
        <fullName evidence="1">Putative Mob1/phocein</fullName>
    </submittedName>
</protein>